<proteinExistence type="predicted"/>
<dbReference type="WBParaSite" id="EEL_0000144101-mRNA-1">
    <property type="protein sequence ID" value="EEL_0000144101-mRNA-1"/>
    <property type="gene ID" value="EEL_0000144101"/>
</dbReference>
<evidence type="ECO:0000313" key="2">
    <source>
        <dbReference type="WBParaSite" id="EEL_0000144101-mRNA-1"/>
    </source>
</evidence>
<accession>A0A0R3RIY3</accession>
<sequence length="164" mass="18681">MWLVVVERKIHINLDICGYTLLADIQNGCIIPPSTTLSQLNLSMFSDAFAAFTATYEECRCQSEERILLHQSAGNMMVITINSPKSLISYKMYVNKAQGNYTSRFYIRNDIDLFMATAKLLSVALTTCDFLFSYNLISLNYMIVIIHLPEEMLMQTINSRIILA</sequence>
<evidence type="ECO:0000313" key="1">
    <source>
        <dbReference type="Proteomes" id="UP000050640"/>
    </source>
</evidence>
<name>A0A0R3RIY3_9BILA</name>
<dbReference type="Proteomes" id="UP000050640">
    <property type="component" value="Unplaced"/>
</dbReference>
<reference evidence="2" key="1">
    <citation type="submission" date="2017-02" db="UniProtKB">
        <authorList>
            <consortium name="WormBaseParasite"/>
        </authorList>
    </citation>
    <scope>IDENTIFICATION</scope>
</reference>
<dbReference type="AlphaFoldDB" id="A0A0R3RIY3"/>
<keyword evidence="1" id="KW-1185">Reference proteome</keyword>
<organism evidence="1 2">
    <name type="scientific">Elaeophora elaphi</name>
    <dbReference type="NCBI Taxonomy" id="1147741"/>
    <lineage>
        <taxon>Eukaryota</taxon>
        <taxon>Metazoa</taxon>
        <taxon>Ecdysozoa</taxon>
        <taxon>Nematoda</taxon>
        <taxon>Chromadorea</taxon>
        <taxon>Rhabditida</taxon>
        <taxon>Spirurina</taxon>
        <taxon>Spiruromorpha</taxon>
        <taxon>Filarioidea</taxon>
        <taxon>Onchocercidae</taxon>
        <taxon>Elaeophora</taxon>
    </lineage>
</organism>
<protein>
    <submittedName>
        <fullName evidence="2">IgGFc_binding domain-containing protein</fullName>
    </submittedName>
</protein>